<dbReference type="RefSeq" id="XP_015658427.1">
    <property type="nucleotide sequence ID" value="XM_015802911.1"/>
</dbReference>
<protein>
    <submittedName>
        <fullName evidence="3">Putative mitochondrial RNA editing complex protein MP61</fullName>
    </submittedName>
</protein>
<evidence type="ECO:0000259" key="2">
    <source>
        <dbReference type="PROSITE" id="PS50142"/>
    </source>
</evidence>
<accession>A0A0M9G108</accession>
<dbReference type="PANTHER" id="PTHR39671:SF3">
    <property type="entry name" value="RNA EDITING COMPLEX PROTEIN MP61"/>
    <property type="match status" value="1"/>
</dbReference>
<dbReference type="OrthoDB" id="272271at2759"/>
<dbReference type="GeneID" id="26905316"/>
<dbReference type="EMBL" id="LGTL01000009">
    <property type="protein sequence ID" value="KPA79987.1"/>
    <property type="molecule type" value="Genomic_DNA"/>
</dbReference>
<dbReference type="EMBL" id="LGTL01000009">
    <property type="protein sequence ID" value="KPA79988.1"/>
    <property type="molecule type" value="Genomic_DNA"/>
</dbReference>
<proteinExistence type="predicted"/>
<evidence type="ECO:0000256" key="1">
    <source>
        <dbReference type="SAM" id="MobiDB-lite"/>
    </source>
</evidence>
<dbReference type="SUPFAM" id="SSF69065">
    <property type="entry name" value="RNase III domain-like"/>
    <property type="match status" value="1"/>
</dbReference>
<dbReference type="VEuPathDB" id="TriTrypDB:LpyrH10_09_1250"/>
<evidence type="ECO:0000313" key="4">
    <source>
        <dbReference type="Proteomes" id="UP000037923"/>
    </source>
</evidence>
<feature type="region of interest" description="Disordered" evidence="1">
    <location>
        <begin position="79"/>
        <end position="120"/>
    </location>
</feature>
<feature type="compositionally biased region" description="Polar residues" evidence="1">
    <location>
        <begin position="105"/>
        <end position="120"/>
    </location>
</feature>
<gene>
    <name evidence="3" type="ORF">ABB37_05025</name>
</gene>
<dbReference type="OMA" id="ELIEMWW"/>
<feature type="domain" description="RNase III" evidence="2">
    <location>
        <begin position="232"/>
        <end position="350"/>
    </location>
</feature>
<sequence length="615" mass="68937">MPSLRRPRLTAARTELSSHYNVMRSRRTLLLSTTSMSIAMRSIGSAESSSSSSSNRKDAKGTATPQYFNFATRDEFLRRQGGFSSRGGRRSRRRSSGPAEEEQILRNSIQASSATDPHSTPSVFRKDIAVYGSAGKQLSGVSVSVDVPTSRFLDMFSEFDTKRCKLCNETFIVWHAHSCGIPHAGREGILLELVRPFCGTPEEQVHRWNQRLYHSTAFGRIPALSHPNNQVRKQKLKYLLLYLKDREVLRDVFSVRSNESNEAMRGFEFERLEFIGDGVVKYILNNVQNIVFPIVEGGSRGRLANFQFVIDGNEGLARGYDYLELQDLTLSSRVVSKFKSDVVETLFGELQFYLWSTQLDVDTEPLTFPFTKDMYTLRALVQHVMYETATVLFMFHVECILGSLQRVVREQQLQFVRADPSLLKMQSRSADSHRPTRSSYDDEFFGDDGYYGGGGRNGGGGGGGSLMIPAPTTTLMKQRIARTHLQGGSAATFLESTNYENYKRVVSIGGLLPRPFTREQLAVIPNYMPHIQRDEAMTQQLRDANTSWRAQLNNELTEDAAKSASTPEEEWSADGGGTEAAAYHLSPTPTRKDTPAQAPLSVPRLKDEELIAELP</sequence>
<keyword evidence="4" id="KW-1185">Reference proteome</keyword>
<dbReference type="Proteomes" id="UP000037923">
    <property type="component" value="Unassembled WGS sequence"/>
</dbReference>
<dbReference type="PROSITE" id="PS50142">
    <property type="entry name" value="RNASE_3_2"/>
    <property type="match status" value="1"/>
</dbReference>
<dbReference type="InterPro" id="IPR000999">
    <property type="entry name" value="RNase_III_dom"/>
</dbReference>
<name>A0A0M9G108_LEPPY</name>
<organism evidence="3 4">
    <name type="scientific">Leptomonas pyrrhocoris</name>
    <name type="common">Firebug parasite</name>
    <dbReference type="NCBI Taxonomy" id="157538"/>
    <lineage>
        <taxon>Eukaryota</taxon>
        <taxon>Discoba</taxon>
        <taxon>Euglenozoa</taxon>
        <taxon>Kinetoplastea</taxon>
        <taxon>Metakinetoplastina</taxon>
        <taxon>Trypanosomatida</taxon>
        <taxon>Trypanosomatidae</taxon>
        <taxon>Leishmaniinae</taxon>
        <taxon>Leptomonas</taxon>
    </lineage>
</organism>
<comment type="caution">
    <text evidence="3">The sequence shown here is derived from an EMBL/GenBank/DDBJ whole genome shotgun (WGS) entry which is preliminary data.</text>
</comment>
<feature type="region of interest" description="Disordered" evidence="1">
    <location>
        <begin position="42"/>
        <end position="65"/>
    </location>
</feature>
<reference evidence="3 4" key="1">
    <citation type="submission" date="2015-07" db="EMBL/GenBank/DDBJ databases">
        <title>High-quality genome of monoxenous trypanosomatid Leptomonas pyrrhocoris.</title>
        <authorList>
            <person name="Flegontov P."/>
            <person name="Butenko A."/>
            <person name="Firsov S."/>
            <person name="Vlcek C."/>
            <person name="Logacheva M.D."/>
            <person name="Field M."/>
            <person name="Filatov D."/>
            <person name="Flegontova O."/>
            <person name="Gerasimov E."/>
            <person name="Jackson A.P."/>
            <person name="Kelly S."/>
            <person name="Opperdoes F."/>
            <person name="O'Reilly A."/>
            <person name="Votypka J."/>
            <person name="Yurchenko V."/>
            <person name="Lukes J."/>
        </authorList>
    </citation>
    <scope>NUCLEOTIDE SEQUENCE [LARGE SCALE GENOMIC DNA]</scope>
    <source>
        <strain evidence="3">H10</strain>
    </source>
</reference>
<dbReference type="GO" id="GO:0004525">
    <property type="term" value="F:ribonuclease III activity"/>
    <property type="evidence" value="ECO:0007669"/>
    <property type="project" value="InterPro"/>
</dbReference>
<evidence type="ECO:0000313" key="3">
    <source>
        <dbReference type="EMBL" id="KPA79987.1"/>
    </source>
</evidence>
<dbReference type="RefSeq" id="XP_015658426.1">
    <property type="nucleotide sequence ID" value="XM_015802910.1"/>
</dbReference>
<dbReference type="GO" id="GO:0006396">
    <property type="term" value="P:RNA processing"/>
    <property type="evidence" value="ECO:0007669"/>
    <property type="project" value="InterPro"/>
</dbReference>
<dbReference type="Gene3D" id="1.10.1520.10">
    <property type="entry name" value="Ribonuclease III domain"/>
    <property type="match status" value="1"/>
</dbReference>
<dbReference type="InterPro" id="IPR036389">
    <property type="entry name" value="RNase_III_sf"/>
</dbReference>
<dbReference type="AlphaFoldDB" id="A0A0M9G108"/>
<feature type="region of interest" description="Disordered" evidence="1">
    <location>
        <begin position="558"/>
        <end position="615"/>
    </location>
</feature>
<dbReference type="PANTHER" id="PTHR39671">
    <property type="entry name" value="COMPLEX PROTEIN NUCLEASE, PUTATIVE KREPB1-RELATED-RELATED"/>
    <property type="match status" value="1"/>
</dbReference>